<dbReference type="Gene3D" id="3.30.70.2450">
    <property type="match status" value="1"/>
</dbReference>
<reference evidence="6" key="1">
    <citation type="journal article" date="2019" name="Int. J. Syst. Evol. Microbiol.">
        <title>The Global Catalogue of Microorganisms (GCM) 10K type strain sequencing project: providing services to taxonomists for standard genome sequencing and annotation.</title>
        <authorList>
            <consortium name="The Broad Institute Genomics Platform"/>
            <consortium name="The Broad Institute Genome Sequencing Center for Infectious Disease"/>
            <person name="Wu L."/>
            <person name="Ma J."/>
        </authorList>
    </citation>
    <scope>NUCLEOTIDE SEQUENCE [LARGE SCALE GENOMIC DNA]</scope>
    <source>
        <strain evidence="6">JCM 9371</strain>
    </source>
</reference>
<evidence type="ECO:0000259" key="4">
    <source>
        <dbReference type="Pfam" id="PF01494"/>
    </source>
</evidence>
<dbReference type="EMBL" id="JBHTGP010000001">
    <property type="protein sequence ID" value="MFD0683217.1"/>
    <property type="molecule type" value="Genomic_DNA"/>
</dbReference>
<dbReference type="GO" id="GO:0004497">
    <property type="term" value="F:monooxygenase activity"/>
    <property type="evidence" value="ECO:0007669"/>
    <property type="project" value="UniProtKB-KW"/>
</dbReference>
<evidence type="ECO:0000256" key="2">
    <source>
        <dbReference type="ARBA" id="ARBA00022630"/>
    </source>
</evidence>
<keyword evidence="5" id="KW-0560">Oxidoreductase</keyword>
<dbReference type="Pfam" id="PF01494">
    <property type="entry name" value="FAD_binding_3"/>
    <property type="match status" value="1"/>
</dbReference>
<sequence>MQGSSTGHLDVARSLDADVIVVGAGPTGLMLAGELRLAGVRTLVLDRLAEPMRQSRALGFSARTIEEFDQRGLLPRFGDVQTIPVGHFGGLPIDYRVVEGGSYGARGIPQSRTEEVLAGWAAGLGAEIRRDHEVTGLTDGDGGVEVDVATPHGRERLRARYVAGCDGARSTVRKLAGIGFPGTDPAIELWFADVTGCPLRPRFTGERVPGGMVMVLPLGPDVNRVIVYERGMARQGDGAPEFAEIAAAWKRLTGEDIGGARPLWTSFTTDASRQAEHYRRGRVFLLGDAAHIHLPIGAQGMSAGIGDAMNLGWKLGADINGYAPAGLLDTYHAERHPVAARILANTLAQRMLYLGGDEMDPSRAIMSQLLAYEEVQRLLVGMVTGLDIRYDVGPGGHPLLGRRLPDTELAGVRPANGSADGAARAFRFLHAGRGVLLSLGAGEERAARLARDAAPWTDRIDVITTASRPAGALAGVEAVLVRPDGYIAWIGADDSSAEPGPDGLPDALARWFGRPHDSHRAAAPAAAAAARP</sequence>
<dbReference type="Proteomes" id="UP001597063">
    <property type="component" value="Unassembled WGS sequence"/>
</dbReference>
<feature type="domain" description="FAD-binding" evidence="4">
    <location>
        <begin position="16"/>
        <end position="345"/>
    </location>
</feature>
<dbReference type="InterPro" id="IPR050641">
    <property type="entry name" value="RIFMO-like"/>
</dbReference>
<comment type="caution">
    <text evidence="5">The sequence shown here is derived from an EMBL/GenBank/DDBJ whole genome shotgun (WGS) entry which is preliminary data.</text>
</comment>
<dbReference type="InterPro" id="IPR002938">
    <property type="entry name" value="FAD-bd"/>
</dbReference>
<comment type="cofactor">
    <cofactor evidence="1">
        <name>FAD</name>
        <dbReference type="ChEBI" id="CHEBI:57692"/>
    </cofactor>
</comment>
<dbReference type="PANTHER" id="PTHR43004:SF19">
    <property type="entry name" value="BINDING MONOOXYGENASE, PUTATIVE (JCVI)-RELATED"/>
    <property type="match status" value="1"/>
</dbReference>
<dbReference type="PANTHER" id="PTHR43004">
    <property type="entry name" value="TRK SYSTEM POTASSIUM UPTAKE PROTEIN"/>
    <property type="match status" value="1"/>
</dbReference>
<dbReference type="SUPFAM" id="SSF51905">
    <property type="entry name" value="FAD/NAD(P)-binding domain"/>
    <property type="match status" value="1"/>
</dbReference>
<evidence type="ECO:0000256" key="1">
    <source>
        <dbReference type="ARBA" id="ARBA00001974"/>
    </source>
</evidence>
<evidence type="ECO:0000313" key="5">
    <source>
        <dbReference type="EMBL" id="MFD0683217.1"/>
    </source>
</evidence>
<keyword evidence="2" id="KW-0285">Flavoprotein</keyword>
<dbReference type="Gene3D" id="3.50.50.60">
    <property type="entry name" value="FAD/NAD(P)-binding domain"/>
    <property type="match status" value="2"/>
</dbReference>
<dbReference type="InterPro" id="IPR036188">
    <property type="entry name" value="FAD/NAD-bd_sf"/>
</dbReference>
<dbReference type="Pfam" id="PF21274">
    <property type="entry name" value="Rng_hyd_C"/>
    <property type="match status" value="1"/>
</dbReference>
<keyword evidence="5" id="KW-0503">Monooxygenase</keyword>
<keyword evidence="6" id="KW-1185">Reference proteome</keyword>
<gene>
    <name evidence="5" type="ORF">ACFQZM_01805</name>
</gene>
<dbReference type="PRINTS" id="PR00420">
    <property type="entry name" value="RNGMNOXGNASE"/>
</dbReference>
<dbReference type="Gene3D" id="3.40.30.120">
    <property type="match status" value="1"/>
</dbReference>
<accession>A0ABW2XB80</accession>
<name>A0ABW2XB80_9ACTN</name>
<evidence type="ECO:0000313" key="6">
    <source>
        <dbReference type="Proteomes" id="UP001597063"/>
    </source>
</evidence>
<dbReference type="RefSeq" id="WP_131757102.1">
    <property type="nucleotide sequence ID" value="NZ_CAACUY010000025.1"/>
</dbReference>
<organism evidence="5 6">
    <name type="scientific">Actinomadura fibrosa</name>
    <dbReference type="NCBI Taxonomy" id="111802"/>
    <lineage>
        <taxon>Bacteria</taxon>
        <taxon>Bacillati</taxon>
        <taxon>Actinomycetota</taxon>
        <taxon>Actinomycetes</taxon>
        <taxon>Streptosporangiales</taxon>
        <taxon>Thermomonosporaceae</taxon>
        <taxon>Actinomadura</taxon>
    </lineage>
</organism>
<evidence type="ECO:0000256" key="3">
    <source>
        <dbReference type="ARBA" id="ARBA00022827"/>
    </source>
</evidence>
<protein>
    <submittedName>
        <fullName evidence="5">FAD-dependent monooxygenase</fullName>
    </submittedName>
</protein>
<proteinExistence type="predicted"/>
<keyword evidence="3" id="KW-0274">FAD</keyword>